<dbReference type="KEGG" id="ffa:FFWV33_06290"/>
<dbReference type="EMBL" id="CP020918">
    <property type="protein sequence ID" value="AWG21171.1"/>
    <property type="molecule type" value="Genomic_DNA"/>
</dbReference>
<organism evidence="1 2">
    <name type="scientific">Flavobacterium faecale</name>
    <dbReference type="NCBI Taxonomy" id="1355330"/>
    <lineage>
        <taxon>Bacteria</taxon>
        <taxon>Pseudomonadati</taxon>
        <taxon>Bacteroidota</taxon>
        <taxon>Flavobacteriia</taxon>
        <taxon>Flavobacteriales</taxon>
        <taxon>Flavobacteriaceae</taxon>
        <taxon>Flavobacterium</taxon>
    </lineage>
</organism>
<dbReference type="RefSeq" id="WP_108740121.1">
    <property type="nucleotide sequence ID" value="NZ_CP020918.1"/>
</dbReference>
<evidence type="ECO:0000313" key="2">
    <source>
        <dbReference type="Proteomes" id="UP000244527"/>
    </source>
</evidence>
<evidence type="ECO:0000313" key="1">
    <source>
        <dbReference type="EMBL" id="AWG21171.1"/>
    </source>
</evidence>
<dbReference type="AlphaFoldDB" id="A0A2S1LBQ3"/>
<sequence length="93" mass="10533">MAKTSQKHLKRKNGQLVGKCDLTSRSTFVAPLYQQLETTNNMKTIHHIIASIKTFFTANPTEVQPQLIAVDQAHFCDTVGLSDYYCDENNLFI</sequence>
<name>A0A2S1LBQ3_9FLAO</name>
<proteinExistence type="predicted"/>
<keyword evidence="2" id="KW-1185">Reference proteome</keyword>
<gene>
    <name evidence="1" type="ORF">FFWV33_06290</name>
</gene>
<protein>
    <submittedName>
        <fullName evidence="1">Uncharacterized protein</fullName>
    </submittedName>
</protein>
<reference evidence="1 2" key="1">
    <citation type="submission" date="2017-04" db="EMBL/GenBank/DDBJ databases">
        <title>Compelte genome sequence of WV33.</title>
        <authorList>
            <person name="Lee P.C."/>
        </authorList>
    </citation>
    <scope>NUCLEOTIDE SEQUENCE [LARGE SCALE GENOMIC DNA]</scope>
    <source>
        <strain evidence="1 2">WV33</strain>
    </source>
</reference>
<dbReference type="Proteomes" id="UP000244527">
    <property type="component" value="Chromosome"/>
</dbReference>
<dbReference type="OrthoDB" id="9908755at2"/>
<accession>A0A2S1LBQ3</accession>